<proteinExistence type="inferred from homology"/>
<comment type="similarity">
    <text evidence="1">Belongs to the transferase hexapeptide repeat family.</text>
</comment>
<name>A0A1S2VRD9_9BACT</name>
<protein>
    <submittedName>
        <fullName evidence="3">Putative colanic acid biosynthesis acetyltransferase</fullName>
    </submittedName>
</protein>
<dbReference type="RefSeq" id="WP_071501299.1">
    <property type="nucleotide sequence ID" value="NZ_MORL01000001.1"/>
</dbReference>
<reference evidence="3 4" key="1">
    <citation type="submission" date="2016-10" db="EMBL/GenBank/DDBJ databases">
        <title>Arsenicibacter rosenii gen. nov., sp. nov., an efficient arsenic-methylating bacterium isolated from an arsenic-contaminated paddy soil.</title>
        <authorList>
            <person name="Huang K."/>
        </authorList>
    </citation>
    <scope>NUCLEOTIDE SEQUENCE [LARGE SCALE GENOMIC DNA]</scope>
    <source>
        <strain evidence="3 4">SM-1</strain>
    </source>
</reference>
<comment type="caution">
    <text evidence="3">The sequence shown here is derived from an EMBL/GenBank/DDBJ whole genome shotgun (WGS) entry which is preliminary data.</text>
</comment>
<dbReference type="GO" id="GO:0008374">
    <property type="term" value="F:O-acyltransferase activity"/>
    <property type="evidence" value="ECO:0007669"/>
    <property type="project" value="TreeGrafter"/>
</dbReference>
<dbReference type="EMBL" id="MORL01000001">
    <property type="protein sequence ID" value="OIN60795.1"/>
    <property type="molecule type" value="Genomic_DNA"/>
</dbReference>
<dbReference type="NCBIfam" id="NF007797">
    <property type="entry name" value="PRK10502.1"/>
    <property type="match status" value="1"/>
</dbReference>
<dbReference type="OrthoDB" id="9814490at2"/>
<keyword evidence="2 3" id="KW-0808">Transferase</keyword>
<dbReference type="CDD" id="cd05825">
    <property type="entry name" value="LbH_wcaF_like"/>
    <property type="match status" value="1"/>
</dbReference>
<organism evidence="3 4">
    <name type="scientific">Arsenicibacter rosenii</name>
    <dbReference type="NCBI Taxonomy" id="1750698"/>
    <lineage>
        <taxon>Bacteria</taxon>
        <taxon>Pseudomonadati</taxon>
        <taxon>Bacteroidota</taxon>
        <taxon>Cytophagia</taxon>
        <taxon>Cytophagales</taxon>
        <taxon>Spirosomataceae</taxon>
        <taxon>Arsenicibacter</taxon>
    </lineage>
</organism>
<dbReference type="PANTHER" id="PTHR23416:SF23">
    <property type="entry name" value="ACETYLTRANSFERASE C18B11.09C-RELATED"/>
    <property type="match status" value="1"/>
</dbReference>
<sequence length="199" mass="22430">MEKTYGQDQDSFSAGKQRVTDLSRFNNSWYQPGPRWKVLLWFMANSLVLKNYLPIPVFIKIKVMQLFGAKIGHHVMIKPNVNVKYPWFLDIGNYVWIGEGVWIDNFSMVTIQDNACLSQGAMLLTGNHNYQLSTFDLMPKPITIEEGAWVGAQTVVCPGVVCKSHSVLAVGSVATRSLEPYGVYQGNPANFVRKREIKA</sequence>
<dbReference type="SUPFAM" id="SSF51161">
    <property type="entry name" value="Trimeric LpxA-like enzymes"/>
    <property type="match status" value="1"/>
</dbReference>
<dbReference type="AlphaFoldDB" id="A0A1S2VRD9"/>
<accession>A0A1S2VRD9</accession>
<evidence type="ECO:0000313" key="4">
    <source>
        <dbReference type="Proteomes" id="UP000181790"/>
    </source>
</evidence>
<dbReference type="InterPro" id="IPR051159">
    <property type="entry name" value="Hexapeptide_acetyltransf"/>
</dbReference>
<evidence type="ECO:0000313" key="3">
    <source>
        <dbReference type="EMBL" id="OIN60795.1"/>
    </source>
</evidence>
<keyword evidence="4" id="KW-1185">Reference proteome</keyword>
<evidence type="ECO:0000256" key="2">
    <source>
        <dbReference type="ARBA" id="ARBA00022679"/>
    </source>
</evidence>
<evidence type="ECO:0000256" key="1">
    <source>
        <dbReference type="ARBA" id="ARBA00007274"/>
    </source>
</evidence>
<dbReference type="GO" id="GO:0005829">
    <property type="term" value="C:cytosol"/>
    <property type="evidence" value="ECO:0007669"/>
    <property type="project" value="TreeGrafter"/>
</dbReference>
<dbReference type="PANTHER" id="PTHR23416">
    <property type="entry name" value="SIALIC ACID SYNTHASE-RELATED"/>
    <property type="match status" value="1"/>
</dbReference>
<gene>
    <name evidence="3" type="ORF">BLX24_01480</name>
</gene>
<dbReference type="Proteomes" id="UP000181790">
    <property type="component" value="Unassembled WGS sequence"/>
</dbReference>
<dbReference type="InterPro" id="IPR011004">
    <property type="entry name" value="Trimer_LpxA-like_sf"/>
</dbReference>
<dbReference type="Gene3D" id="2.160.10.10">
    <property type="entry name" value="Hexapeptide repeat proteins"/>
    <property type="match status" value="1"/>
</dbReference>